<name>A0A1T4JNJ1_TREPO</name>
<organism evidence="8 9">
    <name type="scientific">Treponema porcinum</name>
    <dbReference type="NCBI Taxonomy" id="261392"/>
    <lineage>
        <taxon>Bacteria</taxon>
        <taxon>Pseudomonadati</taxon>
        <taxon>Spirochaetota</taxon>
        <taxon>Spirochaetia</taxon>
        <taxon>Spirochaetales</taxon>
        <taxon>Treponemataceae</taxon>
        <taxon>Treponema</taxon>
    </lineage>
</organism>
<keyword evidence="6 7" id="KW-0472">Membrane</keyword>
<dbReference type="PIRSF" id="PIRSF006603">
    <property type="entry name" value="DinF"/>
    <property type="match status" value="1"/>
</dbReference>
<dbReference type="NCBIfam" id="TIGR00797">
    <property type="entry name" value="matE"/>
    <property type="match status" value="1"/>
</dbReference>
<evidence type="ECO:0000313" key="8">
    <source>
        <dbReference type="EMBL" id="SJZ31729.1"/>
    </source>
</evidence>
<dbReference type="CDD" id="cd13144">
    <property type="entry name" value="MATE_like_4"/>
    <property type="match status" value="1"/>
</dbReference>
<reference evidence="8 9" key="1">
    <citation type="submission" date="2017-02" db="EMBL/GenBank/DDBJ databases">
        <authorList>
            <person name="Peterson S.W."/>
        </authorList>
    </citation>
    <scope>NUCLEOTIDE SEQUENCE [LARGE SCALE GENOMIC DNA]</scope>
    <source>
        <strain evidence="8 9">ATCC BAA-908</strain>
    </source>
</reference>
<feature type="transmembrane region" description="Helical" evidence="7">
    <location>
        <begin position="291"/>
        <end position="311"/>
    </location>
</feature>
<dbReference type="PANTHER" id="PTHR43549:SF2">
    <property type="entry name" value="MULTIDRUG RESISTANCE PROTEIN NORM-RELATED"/>
    <property type="match status" value="1"/>
</dbReference>
<evidence type="ECO:0000256" key="7">
    <source>
        <dbReference type="SAM" id="Phobius"/>
    </source>
</evidence>
<proteinExistence type="predicted"/>
<feature type="transmembrane region" description="Helical" evidence="7">
    <location>
        <begin position="20"/>
        <end position="41"/>
    </location>
</feature>
<comment type="subcellular location">
    <subcellularLocation>
        <location evidence="1">Cell membrane</location>
        <topology evidence="1">Multi-pass membrane protein</topology>
    </subcellularLocation>
</comment>
<feature type="transmembrane region" description="Helical" evidence="7">
    <location>
        <begin position="136"/>
        <end position="157"/>
    </location>
</feature>
<feature type="transmembrane region" description="Helical" evidence="7">
    <location>
        <begin position="202"/>
        <end position="225"/>
    </location>
</feature>
<evidence type="ECO:0000256" key="2">
    <source>
        <dbReference type="ARBA" id="ARBA00022448"/>
    </source>
</evidence>
<keyword evidence="4 7" id="KW-0812">Transmembrane</keyword>
<dbReference type="PANTHER" id="PTHR43549">
    <property type="entry name" value="MULTIDRUG RESISTANCE PROTEIN YPNP-RELATED"/>
    <property type="match status" value="1"/>
</dbReference>
<evidence type="ECO:0000313" key="9">
    <source>
        <dbReference type="Proteomes" id="UP000190423"/>
    </source>
</evidence>
<dbReference type="STRING" id="261392.SAMN02745149_00630"/>
<dbReference type="AlphaFoldDB" id="A0A1T4JNJ1"/>
<dbReference type="OrthoDB" id="9806302at2"/>
<dbReference type="RefSeq" id="WP_078932550.1">
    <property type="nucleotide sequence ID" value="NZ_FUWG01000004.1"/>
</dbReference>
<dbReference type="InterPro" id="IPR048279">
    <property type="entry name" value="MdtK-like"/>
</dbReference>
<feature type="transmembrane region" description="Helical" evidence="7">
    <location>
        <begin position="369"/>
        <end position="389"/>
    </location>
</feature>
<feature type="transmembrane region" description="Helical" evidence="7">
    <location>
        <begin position="422"/>
        <end position="442"/>
    </location>
</feature>
<gene>
    <name evidence="8" type="ORF">SAMN02745149_00630</name>
</gene>
<accession>A0A1T4JNJ1</accession>
<evidence type="ECO:0000256" key="5">
    <source>
        <dbReference type="ARBA" id="ARBA00022989"/>
    </source>
</evidence>
<evidence type="ECO:0000256" key="1">
    <source>
        <dbReference type="ARBA" id="ARBA00004651"/>
    </source>
</evidence>
<keyword evidence="9" id="KW-1185">Reference proteome</keyword>
<feature type="transmembrane region" description="Helical" evidence="7">
    <location>
        <begin position="61"/>
        <end position="82"/>
    </location>
</feature>
<sequence>MPSNTAPVENKMGTMPVVRLILNMSLPMIFSMLIQALYNIVDSIFVAQIGEDALTAVSLAFPVQNLMISFAVGTSVGVNAMLSMKLGQRDQESVDNFAMNGVFLSFCTYAVFFVLGLTCVMPYLQSQTSSFSIVEYGREYLCIVTTLGFGVFAGTMFDRLLQSTGRTFLAMISQIVGAVINIIFDPLLIFGIGIFPKMGIRGAALATVLGQIVGLFVSVILNIRCNKDIHFKVKNLIPRLKIVCDIYKIGIPSILLSSITSVITYFVNIILGRFSTTAIAVYGVYFKLNSFIFMPVFGLNNGIVPIIAYNYGAQHHKRITNTIRAALLMAFSIMLLGAAIFELFPDRLFRLFNASDEMVELGCNCLRRIAPSFLGAAIAITLSSVFQAFGSAVYSMIVSFARQLVVFLPAAYLLSLTGDVNNVWWCFIIAEFMSVGMSLFFMRRIYIKKIKPIPVK</sequence>
<evidence type="ECO:0000256" key="6">
    <source>
        <dbReference type="ARBA" id="ARBA00023136"/>
    </source>
</evidence>
<keyword evidence="2" id="KW-0813">Transport</keyword>
<feature type="transmembrane region" description="Helical" evidence="7">
    <location>
        <begin position="169"/>
        <end position="196"/>
    </location>
</feature>
<dbReference type="Pfam" id="PF01554">
    <property type="entry name" value="MatE"/>
    <property type="match status" value="2"/>
</dbReference>
<dbReference type="Proteomes" id="UP000190423">
    <property type="component" value="Unassembled WGS sequence"/>
</dbReference>
<evidence type="ECO:0000256" key="3">
    <source>
        <dbReference type="ARBA" id="ARBA00022475"/>
    </source>
</evidence>
<keyword evidence="5 7" id="KW-1133">Transmembrane helix</keyword>
<dbReference type="GO" id="GO:0005886">
    <property type="term" value="C:plasma membrane"/>
    <property type="evidence" value="ECO:0007669"/>
    <property type="project" value="UniProtKB-SubCell"/>
</dbReference>
<protein>
    <submittedName>
        <fullName evidence="8">Putative efflux protein, MATE family</fullName>
    </submittedName>
</protein>
<feature type="transmembrane region" description="Helical" evidence="7">
    <location>
        <begin position="246"/>
        <end position="271"/>
    </location>
</feature>
<dbReference type="InterPro" id="IPR002528">
    <property type="entry name" value="MATE_fam"/>
</dbReference>
<keyword evidence="3" id="KW-1003">Cell membrane</keyword>
<dbReference type="InterPro" id="IPR052031">
    <property type="entry name" value="Membrane_Transporter-Flippase"/>
</dbReference>
<evidence type="ECO:0000256" key="4">
    <source>
        <dbReference type="ARBA" id="ARBA00022692"/>
    </source>
</evidence>
<dbReference type="GO" id="GO:0015297">
    <property type="term" value="F:antiporter activity"/>
    <property type="evidence" value="ECO:0007669"/>
    <property type="project" value="InterPro"/>
</dbReference>
<feature type="transmembrane region" description="Helical" evidence="7">
    <location>
        <begin position="396"/>
        <end position="416"/>
    </location>
</feature>
<dbReference type="EMBL" id="FUWG01000004">
    <property type="protein sequence ID" value="SJZ31729.1"/>
    <property type="molecule type" value="Genomic_DNA"/>
</dbReference>
<dbReference type="GO" id="GO:0042910">
    <property type="term" value="F:xenobiotic transmembrane transporter activity"/>
    <property type="evidence" value="ECO:0007669"/>
    <property type="project" value="InterPro"/>
</dbReference>
<dbReference type="GeneID" id="78315943"/>
<feature type="transmembrane region" description="Helical" evidence="7">
    <location>
        <begin position="323"/>
        <end position="344"/>
    </location>
</feature>
<feature type="transmembrane region" description="Helical" evidence="7">
    <location>
        <begin position="102"/>
        <end position="124"/>
    </location>
</feature>